<name>A0A0V0Y7G5_TRIPS</name>
<organism evidence="2 3">
    <name type="scientific">Trichinella pseudospiralis</name>
    <name type="common">Parasitic roundworm</name>
    <dbReference type="NCBI Taxonomy" id="6337"/>
    <lineage>
        <taxon>Eukaryota</taxon>
        <taxon>Metazoa</taxon>
        <taxon>Ecdysozoa</taxon>
        <taxon>Nematoda</taxon>
        <taxon>Enoplea</taxon>
        <taxon>Dorylaimia</taxon>
        <taxon>Trichinellida</taxon>
        <taxon>Trichinellidae</taxon>
        <taxon>Trichinella</taxon>
    </lineage>
</organism>
<evidence type="ECO:0000313" key="2">
    <source>
        <dbReference type="EMBL" id="KRX96211.1"/>
    </source>
</evidence>
<dbReference type="EMBL" id="JYDU01000046">
    <property type="protein sequence ID" value="KRX96211.1"/>
    <property type="molecule type" value="Genomic_DNA"/>
</dbReference>
<feature type="region of interest" description="Disordered" evidence="1">
    <location>
        <begin position="17"/>
        <end position="50"/>
    </location>
</feature>
<dbReference type="AlphaFoldDB" id="A0A0V0Y7G5"/>
<proteinExistence type="predicted"/>
<reference evidence="2 3" key="1">
    <citation type="submission" date="2015-01" db="EMBL/GenBank/DDBJ databases">
        <title>Evolution of Trichinella species and genotypes.</title>
        <authorList>
            <person name="Korhonen P.K."/>
            <person name="Edoardo P."/>
            <person name="Giuseppe L.R."/>
            <person name="Gasser R.B."/>
        </authorList>
    </citation>
    <scope>NUCLEOTIDE SEQUENCE [LARGE SCALE GENOMIC DNA]</scope>
    <source>
        <strain evidence="2">ISS141</strain>
    </source>
</reference>
<sequence length="120" mass="13684">MLKQDLVGSYINPRKRLREQPNSTRQTLRIEPTSGHRSRPCPEGAWRSQRPAPPLLRAIGLRLLVAQAALMYNCICSNHIGRLVALENGEPDTQVQLLSRGHKNKCHVKFFKLLQQHSKL</sequence>
<dbReference type="Proteomes" id="UP000054815">
    <property type="component" value="Unassembled WGS sequence"/>
</dbReference>
<accession>A0A0V0Y7G5</accession>
<evidence type="ECO:0000313" key="3">
    <source>
        <dbReference type="Proteomes" id="UP000054815"/>
    </source>
</evidence>
<protein>
    <submittedName>
        <fullName evidence="2">Uncharacterized protein</fullName>
    </submittedName>
</protein>
<comment type="caution">
    <text evidence="2">The sequence shown here is derived from an EMBL/GenBank/DDBJ whole genome shotgun (WGS) entry which is preliminary data.</text>
</comment>
<evidence type="ECO:0000256" key="1">
    <source>
        <dbReference type="SAM" id="MobiDB-lite"/>
    </source>
</evidence>
<gene>
    <name evidence="2" type="ORF">T4E_9337</name>
</gene>